<comment type="caution">
    <text evidence="1">The sequence shown here is derived from an EMBL/GenBank/DDBJ whole genome shotgun (WGS) entry which is preliminary data.</text>
</comment>
<keyword evidence="2" id="KW-1185">Reference proteome</keyword>
<evidence type="ECO:0000313" key="2">
    <source>
        <dbReference type="Proteomes" id="UP000290289"/>
    </source>
</evidence>
<reference evidence="1 2" key="1">
    <citation type="submission" date="2018-10" db="EMBL/GenBank/DDBJ databases">
        <title>A high-quality apple genome assembly.</title>
        <authorList>
            <person name="Hu J."/>
        </authorList>
    </citation>
    <scope>NUCLEOTIDE SEQUENCE [LARGE SCALE GENOMIC DNA]</scope>
    <source>
        <strain evidence="2">cv. HFTH1</strain>
        <tissue evidence="1">Young leaf</tissue>
    </source>
</reference>
<dbReference type="EMBL" id="RDQH01000333">
    <property type="protein sequence ID" value="RXH95162.1"/>
    <property type="molecule type" value="Genomic_DNA"/>
</dbReference>
<evidence type="ECO:0000313" key="1">
    <source>
        <dbReference type="EMBL" id="RXH95162.1"/>
    </source>
</evidence>
<accession>A0A498JNK3</accession>
<proteinExistence type="predicted"/>
<name>A0A498JNK3_MALDO</name>
<gene>
    <name evidence="1" type="ORF">DVH24_024846</name>
</gene>
<feature type="non-terminal residue" evidence="1">
    <location>
        <position position="1"/>
    </location>
</feature>
<dbReference type="AlphaFoldDB" id="A0A498JNK3"/>
<organism evidence="1 2">
    <name type="scientific">Malus domestica</name>
    <name type="common">Apple</name>
    <name type="synonym">Pyrus malus</name>
    <dbReference type="NCBI Taxonomy" id="3750"/>
    <lineage>
        <taxon>Eukaryota</taxon>
        <taxon>Viridiplantae</taxon>
        <taxon>Streptophyta</taxon>
        <taxon>Embryophyta</taxon>
        <taxon>Tracheophyta</taxon>
        <taxon>Spermatophyta</taxon>
        <taxon>Magnoliopsida</taxon>
        <taxon>eudicotyledons</taxon>
        <taxon>Gunneridae</taxon>
        <taxon>Pentapetalae</taxon>
        <taxon>rosids</taxon>
        <taxon>fabids</taxon>
        <taxon>Rosales</taxon>
        <taxon>Rosaceae</taxon>
        <taxon>Amygdaloideae</taxon>
        <taxon>Maleae</taxon>
        <taxon>Malus</taxon>
    </lineage>
</organism>
<protein>
    <submittedName>
        <fullName evidence="1">Uncharacterized protein</fullName>
    </submittedName>
</protein>
<sequence length="76" mass="8838">LVNYNISELEIHRSSTTPEIQICCELRNPIFYCSDQHAFFIEVVPELVNYNLDMDTWTPIYIGEAVRGYDLAALRI</sequence>
<dbReference type="Proteomes" id="UP000290289">
    <property type="component" value="Chromosome 7"/>
</dbReference>